<gene>
    <name evidence="2" type="ORF">OCL97_18900</name>
</gene>
<organism evidence="2 3">
    <name type="scientific">Phenylobacterium ferrooxidans</name>
    <dbReference type="NCBI Taxonomy" id="2982689"/>
    <lineage>
        <taxon>Bacteria</taxon>
        <taxon>Pseudomonadati</taxon>
        <taxon>Pseudomonadota</taxon>
        <taxon>Alphaproteobacteria</taxon>
        <taxon>Caulobacterales</taxon>
        <taxon>Caulobacteraceae</taxon>
        <taxon>Phenylobacterium</taxon>
    </lineage>
</organism>
<keyword evidence="1" id="KW-1133">Transmembrane helix</keyword>
<dbReference type="Proteomes" id="UP001598130">
    <property type="component" value="Unassembled WGS sequence"/>
</dbReference>
<proteinExistence type="predicted"/>
<feature type="transmembrane region" description="Helical" evidence="1">
    <location>
        <begin position="20"/>
        <end position="44"/>
    </location>
</feature>
<evidence type="ECO:0000313" key="3">
    <source>
        <dbReference type="Proteomes" id="UP001598130"/>
    </source>
</evidence>
<keyword evidence="3" id="KW-1185">Reference proteome</keyword>
<dbReference type="RefSeq" id="WP_377371338.1">
    <property type="nucleotide sequence ID" value="NZ_JAOTJD010000044.1"/>
</dbReference>
<evidence type="ECO:0000313" key="2">
    <source>
        <dbReference type="EMBL" id="MFD3266031.1"/>
    </source>
</evidence>
<comment type="caution">
    <text evidence="2">The sequence shown here is derived from an EMBL/GenBank/DDBJ whole genome shotgun (WGS) entry which is preliminary data.</text>
</comment>
<protein>
    <recommendedName>
        <fullName evidence="4">Transmembrane protein</fullName>
    </recommendedName>
</protein>
<accession>A0ABW6CWG2</accession>
<dbReference type="EMBL" id="JAOTJD010000044">
    <property type="protein sequence ID" value="MFD3266031.1"/>
    <property type="molecule type" value="Genomic_DNA"/>
</dbReference>
<evidence type="ECO:0008006" key="4">
    <source>
        <dbReference type="Google" id="ProtNLM"/>
    </source>
</evidence>
<keyword evidence="1" id="KW-0812">Transmembrane</keyword>
<feature type="transmembrane region" description="Helical" evidence="1">
    <location>
        <begin position="65"/>
        <end position="88"/>
    </location>
</feature>
<keyword evidence="1" id="KW-0472">Membrane</keyword>
<sequence>MSERLDNGTVTTTEDKTLPMVAYVLYLLTFATFFTVFIGLLIAYSNRATAGPRMESHYTFMIRTFWLSIWWFIIGGLLVLFGGVFSVILVGIPFLMLGVFICSVVGIWFGVRCIMGLLHLSRGEAYPRPMNWLI</sequence>
<name>A0ABW6CWG2_9CAUL</name>
<feature type="transmembrane region" description="Helical" evidence="1">
    <location>
        <begin position="94"/>
        <end position="120"/>
    </location>
</feature>
<reference evidence="2 3" key="1">
    <citation type="submission" date="2022-09" db="EMBL/GenBank/DDBJ databases">
        <title>New species of Phenylobacterium.</title>
        <authorList>
            <person name="Mieszkin S."/>
        </authorList>
    </citation>
    <scope>NUCLEOTIDE SEQUENCE [LARGE SCALE GENOMIC DNA]</scope>
    <source>
        <strain evidence="2 3">HK31-G</strain>
    </source>
</reference>
<evidence type="ECO:0000256" key="1">
    <source>
        <dbReference type="SAM" id="Phobius"/>
    </source>
</evidence>